<feature type="transmembrane region" description="Helical" evidence="13">
    <location>
        <begin position="500"/>
        <end position="525"/>
    </location>
</feature>
<dbReference type="NCBIfam" id="NF002353">
    <property type="entry name" value="PRK01318.1-4"/>
    <property type="match status" value="1"/>
</dbReference>
<comment type="function">
    <text evidence="13">Required for the insertion and/or proper folding and/or complex formation of integral membrane proteins into the membrane. Involved in integration of membrane proteins that insert both dependently and independently of the Sec translocase complex, as well as at least some lipoproteins. Aids folding of multispanning membrane proteins.</text>
</comment>
<dbReference type="CDD" id="cd20070">
    <property type="entry name" value="5TM_YidC_Alb3"/>
    <property type="match status" value="1"/>
</dbReference>
<dbReference type="PRINTS" id="PR01900">
    <property type="entry name" value="YIDCPROTEIN"/>
</dbReference>
<evidence type="ECO:0000259" key="14">
    <source>
        <dbReference type="Pfam" id="PF02096"/>
    </source>
</evidence>
<dbReference type="Pfam" id="PF14849">
    <property type="entry name" value="YidC_periplas"/>
    <property type="match status" value="1"/>
</dbReference>
<evidence type="ECO:0000313" key="16">
    <source>
        <dbReference type="EMBL" id="GLR64847.1"/>
    </source>
</evidence>
<reference evidence="17" key="1">
    <citation type="journal article" date="2019" name="Int. J. Syst. Evol. Microbiol.">
        <title>The Global Catalogue of Microorganisms (GCM) 10K type strain sequencing project: providing services to taxonomists for standard genome sequencing and annotation.</title>
        <authorList>
            <consortium name="The Broad Institute Genomics Platform"/>
            <consortium name="The Broad Institute Genome Sequencing Center for Infectious Disease"/>
            <person name="Wu L."/>
            <person name="Ma J."/>
        </authorList>
    </citation>
    <scope>NUCLEOTIDE SEQUENCE [LARGE SCALE GENOMIC DNA]</scope>
    <source>
        <strain evidence="17">NBRC 100033</strain>
    </source>
</reference>
<keyword evidence="8 13" id="KW-1133">Transmembrane helix</keyword>
<keyword evidence="9 13" id="KW-0472">Membrane</keyword>
<organism evidence="16 17">
    <name type="scientific">Marinospirillum insulare</name>
    <dbReference type="NCBI Taxonomy" id="217169"/>
    <lineage>
        <taxon>Bacteria</taxon>
        <taxon>Pseudomonadati</taxon>
        <taxon>Pseudomonadota</taxon>
        <taxon>Gammaproteobacteria</taxon>
        <taxon>Oceanospirillales</taxon>
        <taxon>Oceanospirillaceae</taxon>
        <taxon>Marinospirillum</taxon>
    </lineage>
</organism>
<dbReference type="InterPro" id="IPR028053">
    <property type="entry name" value="Membr_insert_YidC_N"/>
</dbReference>
<evidence type="ECO:0000256" key="10">
    <source>
        <dbReference type="ARBA" id="ARBA00023186"/>
    </source>
</evidence>
<keyword evidence="7 13" id="KW-0653">Protein transport</keyword>
<dbReference type="InterPro" id="IPR028055">
    <property type="entry name" value="YidC/Oxa/ALB_C"/>
</dbReference>
<dbReference type="HAMAP" id="MF_01810">
    <property type="entry name" value="YidC_type1"/>
    <property type="match status" value="1"/>
</dbReference>
<feature type="transmembrane region" description="Helical" evidence="13">
    <location>
        <begin position="361"/>
        <end position="381"/>
    </location>
</feature>
<evidence type="ECO:0000256" key="5">
    <source>
        <dbReference type="ARBA" id="ARBA00022475"/>
    </source>
</evidence>
<dbReference type="EMBL" id="BSOR01000039">
    <property type="protein sequence ID" value="GLR64847.1"/>
    <property type="molecule type" value="Genomic_DNA"/>
</dbReference>
<evidence type="ECO:0000313" key="17">
    <source>
        <dbReference type="Proteomes" id="UP001156682"/>
    </source>
</evidence>
<comment type="caution">
    <text evidence="16">The sequence shown here is derived from an EMBL/GenBank/DDBJ whole genome shotgun (WGS) entry which is preliminary data.</text>
</comment>
<dbReference type="NCBIfam" id="TIGR03593">
    <property type="entry name" value="yidC_nterm"/>
    <property type="match status" value="1"/>
</dbReference>
<comment type="subunit">
    <text evidence="13">Interacts with the Sec translocase complex via SecD. Specifically interacts with transmembrane segments of nascent integral membrane proteins during membrane integration.</text>
</comment>
<evidence type="ECO:0000256" key="4">
    <source>
        <dbReference type="ARBA" id="ARBA00022448"/>
    </source>
</evidence>
<dbReference type="Proteomes" id="UP001156682">
    <property type="component" value="Unassembled WGS sequence"/>
</dbReference>
<dbReference type="Pfam" id="PF02096">
    <property type="entry name" value="60KD_IMP"/>
    <property type="match status" value="1"/>
</dbReference>
<accession>A0ABQ5ZZM5</accession>
<dbReference type="NCBIfam" id="TIGR03592">
    <property type="entry name" value="yidC_oxa1_cterm"/>
    <property type="match status" value="1"/>
</dbReference>
<evidence type="ECO:0000256" key="13">
    <source>
        <dbReference type="HAMAP-Rule" id="MF_01810"/>
    </source>
</evidence>
<evidence type="ECO:0000256" key="7">
    <source>
        <dbReference type="ARBA" id="ARBA00022927"/>
    </source>
</evidence>
<evidence type="ECO:0000256" key="8">
    <source>
        <dbReference type="ARBA" id="ARBA00022989"/>
    </source>
</evidence>
<feature type="domain" description="Membrane insertase YidC N-terminal" evidence="15">
    <location>
        <begin position="79"/>
        <end position="350"/>
    </location>
</feature>
<evidence type="ECO:0000259" key="15">
    <source>
        <dbReference type="Pfam" id="PF14849"/>
    </source>
</evidence>
<feature type="domain" description="Membrane insertase YidC/Oxa/ALB C-terminal" evidence="14">
    <location>
        <begin position="361"/>
        <end position="538"/>
    </location>
</feature>
<dbReference type="RefSeq" id="WP_036239389.1">
    <property type="nucleotide sequence ID" value="NZ_BSOR01000039.1"/>
</dbReference>
<keyword evidence="4 13" id="KW-0813">Transport</keyword>
<dbReference type="PRINTS" id="PR00701">
    <property type="entry name" value="60KDINNERMP"/>
</dbReference>
<dbReference type="Gene3D" id="2.70.98.90">
    <property type="match status" value="1"/>
</dbReference>
<protein>
    <recommendedName>
        <fullName evidence="3 13">Membrane protein insertase YidC</fullName>
    </recommendedName>
    <alternativeName>
        <fullName evidence="12 13">Foldase YidC</fullName>
    </alternativeName>
    <alternativeName>
        <fullName evidence="11 13">Membrane integrase YidC</fullName>
    </alternativeName>
    <alternativeName>
        <fullName evidence="13">Membrane protein YidC</fullName>
    </alternativeName>
</protein>
<comment type="similarity">
    <text evidence="2 13">Belongs to the OXA1/ALB3/YidC family. Type 1 subfamily.</text>
</comment>
<proteinExistence type="inferred from homology"/>
<dbReference type="PANTHER" id="PTHR12428:SF65">
    <property type="entry name" value="CYTOCHROME C OXIDASE ASSEMBLY PROTEIN COX18, MITOCHONDRIAL"/>
    <property type="match status" value="1"/>
</dbReference>
<feature type="transmembrane region" description="Helical" evidence="13">
    <location>
        <begin position="424"/>
        <end position="447"/>
    </location>
</feature>
<evidence type="ECO:0000256" key="6">
    <source>
        <dbReference type="ARBA" id="ARBA00022692"/>
    </source>
</evidence>
<evidence type="ECO:0000256" key="9">
    <source>
        <dbReference type="ARBA" id="ARBA00023136"/>
    </source>
</evidence>
<evidence type="ECO:0000256" key="2">
    <source>
        <dbReference type="ARBA" id="ARBA00010527"/>
    </source>
</evidence>
<keyword evidence="10 13" id="KW-0143">Chaperone</keyword>
<gene>
    <name evidence="13 16" type="primary">yidC</name>
    <name evidence="16" type="ORF">GCM10007878_22850</name>
</gene>
<evidence type="ECO:0000256" key="12">
    <source>
        <dbReference type="ARBA" id="ARBA00033342"/>
    </source>
</evidence>
<dbReference type="InterPro" id="IPR019998">
    <property type="entry name" value="Membr_insert_YidC"/>
</dbReference>
<keyword evidence="17" id="KW-1185">Reference proteome</keyword>
<dbReference type="NCBIfam" id="NF002352">
    <property type="entry name" value="PRK01318.1-3"/>
    <property type="match status" value="1"/>
</dbReference>
<keyword evidence="5 13" id="KW-1003">Cell membrane</keyword>
<dbReference type="InterPro" id="IPR001708">
    <property type="entry name" value="YidC/ALB3/OXA1/COX18"/>
</dbReference>
<evidence type="ECO:0000256" key="3">
    <source>
        <dbReference type="ARBA" id="ARBA00015325"/>
    </source>
</evidence>
<comment type="caution">
    <text evidence="13">Lacks conserved residue(s) required for the propagation of feature annotation.</text>
</comment>
<dbReference type="InterPro" id="IPR047196">
    <property type="entry name" value="YidC_ALB_C"/>
</dbReference>
<evidence type="ECO:0000256" key="11">
    <source>
        <dbReference type="ARBA" id="ARBA00033245"/>
    </source>
</evidence>
<evidence type="ECO:0000256" key="1">
    <source>
        <dbReference type="ARBA" id="ARBA00004429"/>
    </source>
</evidence>
<sequence length="554" mass="63042">MDVKRIVLFSSLAVVAYLLMLQWNKDYQQQDVQVQAPQVQQTLSNNDSVTEENEVLKLGAPEKTIQTDPSSAPKIQNLISVKTDTFDIRINPKGGDIVYAALLNHKTKVDSDQPFVLLQDDNLRHYVVQSDLSGLGNKQRLMLSSPKNAYVLSKGQDELEVHLTAEVEGVELTKTFTFERSSHLIKVDYQLNNQSDRTLATSFIGLIKRDSSADPSKSESMGMQAYLGGAFSTDEKRYQKIDFDDIKSKGFQADSVGGWAAMLQHYFITSWIPPQNESNFFSTRTDRSGNHIVGFTGSEYLVEPGSSTNYSAGLYIGPKIQKDMEAIAPNLDLTVDYGWLWFIAQPLFWLLNWFHSFIGNWGFSIILVTVVIKIAFYKLSATAYRSMANMRRVAPKLARIKEEAGDDRQKLSQSMMELYKKEKINPMGGCLPILVQMPVFIALYWMLMESVELRHAPFVLWIADLSMKDPYFVLPIIMGASMFVQQLLNPTPPDPMQAKIMKMLPIIFTFFFLFFPAGLVLYWVVNNILSILQQWYITQKIEKEDKERDKLAKT</sequence>
<comment type="subcellular location">
    <subcellularLocation>
        <location evidence="1">Cell inner membrane</location>
        <topology evidence="1">Multi-pass membrane protein</topology>
    </subcellularLocation>
    <subcellularLocation>
        <location evidence="13">Cell membrane</location>
        <topology evidence="13">Multi-pass membrane protein</topology>
    </subcellularLocation>
</comment>
<dbReference type="PANTHER" id="PTHR12428">
    <property type="entry name" value="OXA1"/>
    <property type="match status" value="1"/>
</dbReference>
<name>A0ABQ5ZZM5_9GAMM</name>
<dbReference type="InterPro" id="IPR038221">
    <property type="entry name" value="YidC_periplasmic_sf"/>
</dbReference>
<dbReference type="CDD" id="cd19961">
    <property type="entry name" value="EcYidC-like_peri"/>
    <property type="match status" value="1"/>
</dbReference>
<keyword evidence="6 13" id="KW-0812">Transmembrane</keyword>